<accession>A0A9P8DZW7</accession>
<feature type="compositionally biased region" description="Acidic residues" evidence="1">
    <location>
        <begin position="55"/>
        <end position="69"/>
    </location>
</feature>
<dbReference type="AlphaFoldDB" id="A0A9P8DZW7"/>
<organism evidence="2 3">
    <name type="scientific">Aureobasidium melanogenum</name>
    <name type="common">Aureobasidium pullulans var. melanogenum</name>
    <dbReference type="NCBI Taxonomy" id="46634"/>
    <lineage>
        <taxon>Eukaryota</taxon>
        <taxon>Fungi</taxon>
        <taxon>Dikarya</taxon>
        <taxon>Ascomycota</taxon>
        <taxon>Pezizomycotina</taxon>
        <taxon>Dothideomycetes</taxon>
        <taxon>Dothideomycetidae</taxon>
        <taxon>Dothideales</taxon>
        <taxon>Saccotheciaceae</taxon>
        <taxon>Aureobasidium</taxon>
    </lineage>
</organism>
<feature type="region of interest" description="Disordered" evidence="1">
    <location>
        <begin position="273"/>
        <end position="307"/>
    </location>
</feature>
<sequence>MSTFPASPSRIHEIANSDSPSAASHKRKRGSSEESTTSRKHKHDSSEASHSEASSSEEEDLDDETDEIDETYRDGRDYTSRRSICQLEDLLEEMKTLPESSERDTSIKELEEFTQALNSYDFETCRKHQKCIDQNDLEAVVEMAEGEQFIEKIIRDGLKRAESKPPKNKDVARALSYFMGPSGEAEVKKLVAAVTNNMCALGEVNDEDVLRRNAEPWIIDLITGWDYREGEMRAGLVKLFKFDPVFCLSLSLIELPPNSTLTSIDSPTKLHLPSTMSSGDDTPQETHINRKRAARTNNEVPPPKRHRSDAVEQLLETMRFQNQQIEQAINIWVRLKGGEAKLGDANTNFLSIVRSAMYGGTLAMKLVEKQDADEDDRDNQIQERLREMETSLTDKQNENFDILQEDIEGDIYDTATEAAENLLLSTKFAEAISNAVVQNPEIICDEEMIEMMKFVRRQMKVAKDAPESSQDVIREHEAEIGFEGSVY</sequence>
<dbReference type="EMBL" id="JAHFXF010001426">
    <property type="protein sequence ID" value="KAG9667625.1"/>
    <property type="molecule type" value="Genomic_DNA"/>
</dbReference>
<protein>
    <submittedName>
        <fullName evidence="2">Uncharacterized protein</fullName>
    </submittedName>
</protein>
<proteinExistence type="predicted"/>
<comment type="caution">
    <text evidence="2">The sequence shown here is derived from an EMBL/GenBank/DDBJ whole genome shotgun (WGS) entry which is preliminary data.</text>
</comment>
<reference evidence="2" key="1">
    <citation type="journal article" date="2021" name="J Fungi (Basel)">
        <title>Virulence traits and population genomics of the black yeast Aureobasidium melanogenum.</title>
        <authorList>
            <person name="Cernosa A."/>
            <person name="Sun X."/>
            <person name="Gostincar C."/>
            <person name="Fang C."/>
            <person name="Gunde-Cimerman N."/>
            <person name="Song Z."/>
        </authorList>
    </citation>
    <scope>NUCLEOTIDE SEQUENCE</scope>
    <source>
        <strain evidence="2">EXF-9911</strain>
    </source>
</reference>
<name>A0A9P8DZW7_AURME</name>
<evidence type="ECO:0000313" key="3">
    <source>
        <dbReference type="Proteomes" id="UP000779574"/>
    </source>
</evidence>
<evidence type="ECO:0000313" key="2">
    <source>
        <dbReference type="EMBL" id="KAG9667625.1"/>
    </source>
</evidence>
<dbReference type="OrthoDB" id="3870295at2759"/>
<feature type="non-terminal residue" evidence="2">
    <location>
        <position position="487"/>
    </location>
</feature>
<gene>
    <name evidence="2" type="ORF">KCU76_g17676</name>
</gene>
<dbReference type="Proteomes" id="UP000779574">
    <property type="component" value="Unassembled WGS sequence"/>
</dbReference>
<evidence type="ECO:0000256" key="1">
    <source>
        <dbReference type="SAM" id="MobiDB-lite"/>
    </source>
</evidence>
<reference evidence="2" key="2">
    <citation type="submission" date="2021-08" db="EMBL/GenBank/DDBJ databases">
        <authorList>
            <person name="Gostincar C."/>
            <person name="Sun X."/>
            <person name="Song Z."/>
            <person name="Gunde-Cimerman N."/>
        </authorList>
    </citation>
    <scope>NUCLEOTIDE SEQUENCE</scope>
    <source>
        <strain evidence="2">EXF-9911</strain>
    </source>
</reference>
<feature type="region of interest" description="Disordered" evidence="1">
    <location>
        <begin position="1"/>
        <end position="75"/>
    </location>
</feature>